<name>A0A164IPK3_9CRUS</name>
<evidence type="ECO:0000313" key="2">
    <source>
        <dbReference type="EMBL" id="KZS01480.1"/>
    </source>
</evidence>
<feature type="compositionally biased region" description="Basic and acidic residues" evidence="1">
    <location>
        <begin position="279"/>
        <end position="292"/>
    </location>
</feature>
<reference evidence="2 3" key="1">
    <citation type="submission" date="2016-03" db="EMBL/GenBank/DDBJ databases">
        <title>EvidentialGene: Evidence-directed Construction of Genes on Genomes.</title>
        <authorList>
            <person name="Gilbert D.G."/>
            <person name="Choi J.-H."/>
            <person name="Mockaitis K."/>
            <person name="Colbourne J."/>
            <person name="Pfrender M."/>
        </authorList>
    </citation>
    <scope>NUCLEOTIDE SEQUENCE [LARGE SCALE GENOMIC DNA]</scope>
    <source>
        <strain evidence="2 3">Xinb3</strain>
        <tissue evidence="2">Complete organism</tissue>
    </source>
</reference>
<gene>
    <name evidence="2" type="ORF">APZ42_001851</name>
</gene>
<evidence type="ECO:0000256" key="1">
    <source>
        <dbReference type="SAM" id="MobiDB-lite"/>
    </source>
</evidence>
<feature type="non-terminal residue" evidence="2">
    <location>
        <position position="330"/>
    </location>
</feature>
<dbReference type="Proteomes" id="UP000076858">
    <property type="component" value="Unassembled WGS sequence"/>
</dbReference>
<dbReference type="AlphaFoldDB" id="A0A164IPK3"/>
<comment type="caution">
    <text evidence="2">The sequence shown here is derived from an EMBL/GenBank/DDBJ whole genome shotgun (WGS) entry which is preliminary data.</text>
</comment>
<accession>A0A164IPK3</accession>
<feature type="region of interest" description="Disordered" evidence="1">
    <location>
        <begin position="276"/>
        <end position="330"/>
    </location>
</feature>
<protein>
    <submittedName>
        <fullName evidence="2">Tyrosine-protein phosphatase Lar</fullName>
    </submittedName>
</protein>
<feature type="region of interest" description="Disordered" evidence="1">
    <location>
        <begin position="19"/>
        <end position="57"/>
    </location>
</feature>
<feature type="compositionally biased region" description="Basic residues" evidence="1">
    <location>
        <begin position="40"/>
        <end position="50"/>
    </location>
</feature>
<dbReference type="EMBL" id="LRGB01006773">
    <property type="protein sequence ID" value="KZS01480.1"/>
    <property type="molecule type" value="Genomic_DNA"/>
</dbReference>
<organism evidence="2 3">
    <name type="scientific">Daphnia magna</name>
    <dbReference type="NCBI Taxonomy" id="35525"/>
    <lineage>
        <taxon>Eukaryota</taxon>
        <taxon>Metazoa</taxon>
        <taxon>Ecdysozoa</taxon>
        <taxon>Arthropoda</taxon>
        <taxon>Crustacea</taxon>
        <taxon>Branchiopoda</taxon>
        <taxon>Diplostraca</taxon>
        <taxon>Cladocera</taxon>
        <taxon>Anomopoda</taxon>
        <taxon>Daphniidae</taxon>
        <taxon>Daphnia</taxon>
    </lineage>
</organism>
<evidence type="ECO:0000313" key="3">
    <source>
        <dbReference type="Proteomes" id="UP000076858"/>
    </source>
</evidence>
<sequence>DRRWTGRWRGRGRLRRRLRQRSGGAAPLKLPDARHGVASAHRHPRHFGAHRRPEAQRQPQVFARVRVDRDGPAVHVGALERRHQQAEEPLRQRGGLRPFARRFGAGAGRAGQRLHQRQLVRRLPQAGRVRGDAGPAARVVCRLLAHVLGAEDVDHRHDDAPGGAGAHQVRPVLARPRLGHVRRRQRHDHGRAGAGHLLRAHLPAAPAGHERAPRGQAAAVHGLAGPRRARPPGALPAVPEAGAGAQLGRLGPHGGALQRRRGSHGRLHRHRLDAGAAALREHDRRVRPRDGAARPAQLHGPNGGPVHLHSRRAAGGGDVRRHGGAGPFAA</sequence>
<feature type="non-terminal residue" evidence="2">
    <location>
        <position position="1"/>
    </location>
</feature>
<proteinExistence type="predicted"/>
<keyword evidence="3" id="KW-1185">Reference proteome</keyword>